<reference evidence="3" key="1">
    <citation type="submission" date="2020-07" db="EMBL/GenBank/DDBJ databases">
        <title>Genome sequence and genetic diversity analysis of an under-domesticated orphan crop, white fonio (Digitaria exilis).</title>
        <authorList>
            <person name="Bennetzen J.L."/>
            <person name="Chen S."/>
            <person name="Ma X."/>
            <person name="Wang X."/>
            <person name="Yssel A.E.J."/>
            <person name="Chaluvadi S.R."/>
            <person name="Johnson M."/>
            <person name="Gangashetty P."/>
            <person name="Hamidou F."/>
            <person name="Sanogo M.D."/>
            <person name="Zwaenepoel A."/>
            <person name="Wallace J."/>
            <person name="Van De Peer Y."/>
            <person name="Van Deynze A."/>
        </authorList>
    </citation>
    <scope>NUCLEOTIDE SEQUENCE</scope>
    <source>
        <tissue evidence="3">Leaves</tissue>
    </source>
</reference>
<dbReference type="InterPro" id="IPR003029">
    <property type="entry name" value="S1_domain"/>
</dbReference>
<organism evidence="3 4">
    <name type="scientific">Digitaria exilis</name>
    <dbReference type="NCBI Taxonomy" id="1010633"/>
    <lineage>
        <taxon>Eukaryota</taxon>
        <taxon>Viridiplantae</taxon>
        <taxon>Streptophyta</taxon>
        <taxon>Embryophyta</taxon>
        <taxon>Tracheophyta</taxon>
        <taxon>Spermatophyta</taxon>
        <taxon>Magnoliopsida</taxon>
        <taxon>Liliopsida</taxon>
        <taxon>Poales</taxon>
        <taxon>Poaceae</taxon>
        <taxon>PACMAD clade</taxon>
        <taxon>Panicoideae</taxon>
        <taxon>Panicodae</taxon>
        <taxon>Paniceae</taxon>
        <taxon>Anthephorinae</taxon>
        <taxon>Digitaria</taxon>
    </lineage>
</organism>
<dbReference type="PROSITE" id="PS50126">
    <property type="entry name" value="S1"/>
    <property type="match status" value="1"/>
</dbReference>
<dbReference type="Proteomes" id="UP000636709">
    <property type="component" value="Unassembled WGS sequence"/>
</dbReference>
<dbReference type="PANTHER" id="PTHR47600:SF1">
    <property type="entry name" value="NUCLEIC ACID-BINDING, OB-FOLD-LIKE PROTEIN"/>
    <property type="match status" value="1"/>
</dbReference>
<evidence type="ECO:0000259" key="2">
    <source>
        <dbReference type="PROSITE" id="PS50126"/>
    </source>
</evidence>
<dbReference type="SMART" id="SM00316">
    <property type="entry name" value="S1"/>
    <property type="match status" value="1"/>
</dbReference>
<dbReference type="EMBL" id="JACEFO010000423">
    <property type="protein sequence ID" value="KAF8772235.1"/>
    <property type="molecule type" value="Genomic_DNA"/>
</dbReference>
<dbReference type="SUPFAM" id="SSF50249">
    <property type="entry name" value="Nucleic acid-binding proteins"/>
    <property type="match status" value="1"/>
</dbReference>
<feature type="compositionally biased region" description="Polar residues" evidence="1">
    <location>
        <begin position="128"/>
        <end position="143"/>
    </location>
</feature>
<comment type="caution">
    <text evidence="3">The sequence shown here is derived from an EMBL/GenBank/DDBJ whole genome shotgun (WGS) entry which is preliminary data.</text>
</comment>
<accession>A0A835KS77</accession>
<evidence type="ECO:0000313" key="4">
    <source>
        <dbReference type="Proteomes" id="UP000636709"/>
    </source>
</evidence>
<dbReference type="CDD" id="cd00164">
    <property type="entry name" value="S1_like"/>
    <property type="match status" value="1"/>
</dbReference>
<sequence>MEAFAGAAPAAGVFAASGAAASRPFFLRRRFGASRSAAGRVRLLRAPPPRATGDGGDLPPLDKWDMMELDFGRFLGEDPKLTLAKILVKKSDPDASSLDVEKLIATKKDKLDDILREFMDANKKDQAFKTSESASTMNTTQPAVNKPVEGKSFLNISRPVMGKPKQDGPPLTLLRPAGSKPKQGEPSLAQLRPVGSKAKEDIPPLTLSRPVGSKPIVRSPLVQDSWPSKESLAAATENSEAGNISRISDVDVSLRKPTVYQSEDDDLKSKLKMKPNLNLKMRKDMNEDLTNISLLQKPDVAKDIANPEQDHASANSATVSAAEDNGELEPEANGLGAKLVTENIHESSGVDDNSNAGLQPSVQTVIQEPNTAAGSVDNESATSNNFSMQAFLQGKPKRENLSAEILPSPVDEKMNATDNKNYVDDGGNVLPSKLEDITESDWTRLEHYASTGEKVEVELINCSPKGFLVSLDSLIGFLPYRNLATKWKFLAFETWLRRKGGDPSLYRQSLGLEDGFEVNDRNIEPEPSSVLEVAGEDQGSLPSKPKIEDLLRAYNQEKSKFLSSFIGQVEGVPALIQQWEVSWDDTLDPAVSYKIGQVVDAKVIQLDYNNNRIFLSLKDVKPNPSVGALEAVIGEDLSLGGALEPVQAEIEMYDLNYAQWPEVDALMEEMRKIENVRDVYKGRFFQSPGLAPTFQVYMAPVVGPKYKLLARYGNNVQERHEERENLLRNHTAPTILTQYEFVPTTFPVPHIVACSAPPFVVMAAAAAFPNWAMLEPFVLRRDDSSSFPDKAKAPIRASATTSSGIPFRIAFSFADPPLVSRLYAHLPDFPDPEKYTPLAILGTHRHLVLLRVASQSSTWNTVQDFFVYSADDPSELRLLPPCTEPFVEFFRRHYSSSSVRRRRSEGEQDFAVVELKLFKPRRCTEVHADICMFRSSSSTLDAMPPAPGLTQLVDGEWDSMHVPIVHSGQDDAWEQLSSWQTDAVVPVGRWLCWIDYHGGILFLDVFGPGPTTPTVSFLGLPLVKFKFPSDHDSSKACSRLYRVVTPIHGGRALKFVHVDRNDHVGYGPLRFGGEFTITCHTLQLGSVDVLNKNTLGSLVWRKDSTVTCHELWAANPPKRLPRVILMLPLVNIDRPHVVQFLFSDFKYALKKMWVVAIDMSTNKVESFSKYVNGRDDIGTVDADLTEERSTDPWPFLPCEFSKYLSMSRKKEGYGMTHVSIRWLSSSLPTGLKELFHIVD</sequence>
<protein>
    <recommendedName>
        <fullName evidence="2">S1 motif domain-containing protein</fullName>
    </recommendedName>
</protein>
<dbReference type="InterPro" id="IPR012340">
    <property type="entry name" value="NA-bd_OB-fold"/>
</dbReference>
<proteinExistence type="predicted"/>
<name>A0A835KS77_9POAL</name>
<dbReference type="Pfam" id="PF07762">
    <property type="entry name" value="DUF1618"/>
    <property type="match status" value="1"/>
</dbReference>
<gene>
    <name evidence="3" type="ORF">HU200_005950</name>
</gene>
<dbReference type="GO" id="GO:0003676">
    <property type="term" value="F:nucleic acid binding"/>
    <property type="evidence" value="ECO:0007669"/>
    <property type="project" value="InterPro"/>
</dbReference>
<evidence type="ECO:0000313" key="3">
    <source>
        <dbReference type="EMBL" id="KAF8772235.1"/>
    </source>
</evidence>
<feature type="domain" description="S1 motif" evidence="2">
    <location>
        <begin position="548"/>
        <end position="618"/>
    </location>
</feature>
<keyword evidence="4" id="KW-1185">Reference proteome</keyword>
<evidence type="ECO:0000256" key="1">
    <source>
        <dbReference type="SAM" id="MobiDB-lite"/>
    </source>
</evidence>
<dbReference type="InterPro" id="IPR011676">
    <property type="entry name" value="DUF1618"/>
</dbReference>
<feature type="region of interest" description="Disordered" evidence="1">
    <location>
        <begin position="308"/>
        <end position="331"/>
    </location>
</feature>
<dbReference type="Gene3D" id="2.40.50.140">
    <property type="entry name" value="Nucleic acid-binding proteins"/>
    <property type="match status" value="1"/>
</dbReference>
<dbReference type="AlphaFoldDB" id="A0A835KS77"/>
<dbReference type="Pfam" id="PF00575">
    <property type="entry name" value="S1"/>
    <property type="match status" value="1"/>
</dbReference>
<dbReference type="PANTHER" id="PTHR47600">
    <property type="entry name" value="NUCLEIC ACID-BINDING, OB-FOLD-LIKE PROTEIN"/>
    <property type="match status" value="1"/>
</dbReference>
<feature type="region of interest" description="Disordered" evidence="1">
    <location>
        <begin position="126"/>
        <end position="241"/>
    </location>
</feature>
<dbReference type="OrthoDB" id="1899990at2759"/>